<comment type="subcellular location">
    <subcellularLocation>
        <location evidence="1">Cell membrane</location>
        <topology evidence="1">Multi-pass membrane protein</topology>
    </subcellularLocation>
</comment>
<dbReference type="PANTHER" id="PTHR36115:SF6">
    <property type="entry name" value="PROLINE-RICH ANTIGEN HOMOLOG"/>
    <property type="match status" value="1"/>
</dbReference>
<evidence type="ECO:0000256" key="6">
    <source>
        <dbReference type="SAM" id="Coils"/>
    </source>
</evidence>
<keyword evidence="6" id="KW-0175">Coiled coil</keyword>
<evidence type="ECO:0000313" key="10">
    <source>
        <dbReference type="EMBL" id="MEK8030902.1"/>
    </source>
</evidence>
<dbReference type="Pfam" id="PF06271">
    <property type="entry name" value="RDD"/>
    <property type="match status" value="1"/>
</dbReference>
<accession>A0ABU9BPX8</accession>
<protein>
    <submittedName>
        <fullName evidence="10">RDD family protein</fullName>
    </submittedName>
</protein>
<evidence type="ECO:0000256" key="4">
    <source>
        <dbReference type="ARBA" id="ARBA00022989"/>
    </source>
</evidence>
<evidence type="ECO:0000256" key="3">
    <source>
        <dbReference type="ARBA" id="ARBA00022692"/>
    </source>
</evidence>
<comment type="caution">
    <text evidence="10">The sequence shown here is derived from an EMBL/GenBank/DDBJ whole genome shotgun (WGS) entry which is preliminary data.</text>
</comment>
<name>A0ABU9BPX8_9BURK</name>
<organism evidence="10 11">
    <name type="scientific">Ideonella lacteola</name>
    <dbReference type="NCBI Taxonomy" id="2984193"/>
    <lineage>
        <taxon>Bacteria</taxon>
        <taxon>Pseudomonadati</taxon>
        <taxon>Pseudomonadota</taxon>
        <taxon>Betaproteobacteria</taxon>
        <taxon>Burkholderiales</taxon>
        <taxon>Sphaerotilaceae</taxon>
        <taxon>Ideonella</taxon>
    </lineage>
</organism>
<evidence type="ECO:0000259" key="9">
    <source>
        <dbReference type="Pfam" id="PF06271"/>
    </source>
</evidence>
<proteinExistence type="predicted"/>
<reference evidence="10 11" key="1">
    <citation type="submission" date="2024-04" db="EMBL/GenBank/DDBJ databases">
        <title>Novel species of the genus Ideonella isolated from streams.</title>
        <authorList>
            <person name="Lu H."/>
        </authorList>
    </citation>
    <scope>NUCLEOTIDE SEQUENCE [LARGE SCALE GENOMIC DNA]</scope>
    <source>
        <strain evidence="10 11">DXS29W</strain>
    </source>
</reference>
<evidence type="ECO:0000256" key="2">
    <source>
        <dbReference type="ARBA" id="ARBA00022475"/>
    </source>
</evidence>
<gene>
    <name evidence="10" type="ORF">AACH06_08765</name>
</gene>
<feature type="coiled-coil region" evidence="6">
    <location>
        <begin position="196"/>
        <end position="223"/>
    </location>
</feature>
<dbReference type="Proteomes" id="UP001371218">
    <property type="component" value="Unassembled WGS sequence"/>
</dbReference>
<keyword evidence="2" id="KW-1003">Cell membrane</keyword>
<keyword evidence="4 8" id="KW-1133">Transmembrane helix</keyword>
<feature type="compositionally biased region" description="Low complexity" evidence="7">
    <location>
        <begin position="328"/>
        <end position="356"/>
    </location>
</feature>
<dbReference type="PANTHER" id="PTHR36115">
    <property type="entry name" value="PROLINE-RICH ANTIGEN HOMOLOG-RELATED"/>
    <property type="match status" value="1"/>
</dbReference>
<evidence type="ECO:0000256" key="8">
    <source>
        <dbReference type="SAM" id="Phobius"/>
    </source>
</evidence>
<dbReference type="InterPro" id="IPR010432">
    <property type="entry name" value="RDD"/>
</dbReference>
<keyword evidence="11" id="KW-1185">Reference proteome</keyword>
<dbReference type="EMBL" id="JBBUTG010000004">
    <property type="protein sequence ID" value="MEK8030902.1"/>
    <property type="molecule type" value="Genomic_DNA"/>
</dbReference>
<feature type="transmembrane region" description="Helical" evidence="8">
    <location>
        <begin position="286"/>
        <end position="305"/>
    </location>
</feature>
<feature type="transmembrane region" description="Helical" evidence="8">
    <location>
        <begin position="63"/>
        <end position="86"/>
    </location>
</feature>
<dbReference type="InterPro" id="IPR051791">
    <property type="entry name" value="Pra-immunoreactive"/>
</dbReference>
<sequence>MNAPGPRGDSALAPPAARRAWLERLSPRSGRWVTPEELNVAPGLLGLPLARPTQRLLAMGVDLAVIGLVSTFSNLWLLAACALGIFEHRQAQTHPPGLLRRAITVTLFGALLLAGVYEAVQAPPAPSEDDEETLVEEGDGDAAGASEELIAQRRAVADALDAAARSASSPVLQIAAAAASSAVPASAPSAAASDPVAQLQARVRHLERRLAREQEAAERAAQAQNWRERLRRLGLDFGIGYGWSLVYFTMLPAWWRGQTLGKRLFGLRVLEITGKPMTPLLNFKRFGGYLAGMATGGLGLVQLLWDPNRQGLQDKAAHTVVVNERAPRMPAASPSAPAPNTALTTPPATALADAAAGVSTSSPGSLMPPT</sequence>
<feature type="transmembrane region" description="Helical" evidence="8">
    <location>
        <begin position="233"/>
        <end position="255"/>
    </location>
</feature>
<evidence type="ECO:0000313" key="11">
    <source>
        <dbReference type="Proteomes" id="UP001371218"/>
    </source>
</evidence>
<keyword evidence="3 8" id="KW-0812">Transmembrane</keyword>
<feature type="region of interest" description="Disordered" evidence="7">
    <location>
        <begin position="327"/>
        <end position="370"/>
    </location>
</feature>
<dbReference type="RefSeq" id="WP_341425274.1">
    <property type="nucleotide sequence ID" value="NZ_JBBUTG010000004.1"/>
</dbReference>
<evidence type="ECO:0000256" key="1">
    <source>
        <dbReference type="ARBA" id="ARBA00004651"/>
    </source>
</evidence>
<evidence type="ECO:0000256" key="7">
    <source>
        <dbReference type="SAM" id="MobiDB-lite"/>
    </source>
</evidence>
<keyword evidence="5 8" id="KW-0472">Membrane</keyword>
<feature type="domain" description="RDD" evidence="9">
    <location>
        <begin position="243"/>
        <end position="317"/>
    </location>
</feature>
<evidence type="ECO:0000256" key="5">
    <source>
        <dbReference type="ARBA" id="ARBA00023136"/>
    </source>
</evidence>